<dbReference type="HOGENOM" id="CLU_2005580_0_0_1"/>
<name>A0A0C3KGK0_9AGAM</name>
<reference evidence="1 2" key="1">
    <citation type="submission" date="2014-04" db="EMBL/GenBank/DDBJ databases">
        <authorList>
            <consortium name="DOE Joint Genome Institute"/>
            <person name="Kuo A."/>
            <person name="Girlanda M."/>
            <person name="Perotto S."/>
            <person name="Kohler A."/>
            <person name="Nagy L.G."/>
            <person name="Floudas D."/>
            <person name="Copeland A."/>
            <person name="Barry K.W."/>
            <person name="Cichocki N."/>
            <person name="Veneault-Fourrey C."/>
            <person name="LaButti K."/>
            <person name="Lindquist E.A."/>
            <person name="Lipzen A."/>
            <person name="Lundell T."/>
            <person name="Morin E."/>
            <person name="Murat C."/>
            <person name="Sun H."/>
            <person name="Tunlid A."/>
            <person name="Henrissat B."/>
            <person name="Grigoriev I.V."/>
            <person name="Hibbett D.S."/>
            <person name="Martin F."/>
            <person name="Nordberg H.P."/>
            <person name="Cantor M.N."/>
            <person name="Hua S.X."/>
        </authorList>
    </citation>
    <scope>NUCLEOTIDE SEQUENCE [LARGE SCALE GENOMIC DNA]</scope>
    <source>
        <strain evidence="1 2">MUT 4182</strain>
    </source>
</reference>
<evidence type="ECO:0000313" key="2">
    <source>
        <dbReference type="Proteomes" id="UP000054248"/>
    </source>
</evidence>
<dbReference type="Proteomes" id="UP000054248">
    <property type="component" value="Unassembled WGS sequence"/>
</dbReference>
<gene>
    <name evidence="1" type="ORF">M407DRAFT_29733</name>
</gene>
<sequence length="124" mass="13971">MALWDLRRRREAALDVVAKLLDLSDVPFRCSSHYNTYTTPSAPSEVIAKYLKIRSSVQTALHEPYPTCTKLEQFFGQSAPQQAYGCENCMQTAARKQREIIDSTTEALKTVPQTISGETLDQQD</sequence>
<dbReference type="EMBL" id="KN823167">
    <property type="protein sequence ID" value="KIO20623.1"/>
    <property type="molecule type" value="Genomic_DNA"/>
</dbReference>
<dbReference type="AlphaFoldDB" id="A0A0C3KGK0"/>
<organism evidence="1 2">
    <name type="scientific">Tulasnella calospora MUT 4182</name>
    <dbReference type="NCBI Taxonomy" id="1051891"/>
    <lineage>
        <taxon>Eukaryota</taxon>
        <taxon>Fungi</taxon>
        <taxon>Dikarya</taxon>
        <taxon>Basidiomycota</taxon>
        <taxon>Agaricomycotina</taxon>
        <taxon>Agaricomycetes</taxon>
        <taxon>Cantharellales</taxon>
        <taxon>Tulasnellaceae</taxon>
        <taxon>Tulasnella</taxon>
    </lineage>
</organism>
<proteinExistence type="predicted"/>
<accession>A0A0C3KGK0</accession>
<keyword evidence="2" id="KW-1185">Reference proteome</keyword>
<evidence type="ECO:0000313" key="1">
    <source>
        <dbReference type="EMBL" id="KIO20623.1"/>
    </source>
</evidence>
<reference evidence="2" key="2">
    <citation type="submission" date="2015-01" db="EMBL/GenBank/DDBJ databases">
        <title>Evolutionary Origins and Diversification of the Mycorrhizal Mutualists.</title>
        <authorList>
            <consortium name="DOE Joint Genome Institute"/>
            <consortium name="Mycorrhizal Genomics Consortium"/>
            <person name="Kohler A."/>
            <person name="Kuo A."/>
            <person name="Nagy L.G."/>
            <person name="Floudas D."/>
            <person name="Copeland A."/>
            <person name="Barry K.W."/>
            <person name="Cichocki N."/>
            <person name="Veneault-Fourrey C."/>
            <person name="LaButti K."/>
            <person name="Lindquist E.A."/>
            <person name="Lipzen A."/>
            <person name="Lundell T."/>
            <person name="Morin E."/>
            <person name="Murat C."/>
            <person name="Riley R."/>
            <person name="Ohm R."/>
            <person name="Sun H."/>
            <person name="Tunlid A."/>
            <person name="Henrissat B."/>
            <person name="Grigoriev I.V."/>
            <person name="Hibbett D.S."/>
            <person name="Martin F."/>
        </authorList>
    </citation>
    <scope>NUCLEOTIDE SEQUENCE [LARGE SCALE GENOMIC DNA]</scope>
    <source>
        <strain evidence="2">MUT 4182</strain>
    </source>
</reference>
<protein>
    <submittedName>
        <fullName evidence="1">Uncharacterized protein</fullName>
    </submittedName>
</protein>